<feature type="transmembrane region" description="Helical" evidence="1">
    <location>
        <begin position="228"/>
        <end position="249"/>
    </location>
</feature>
<evidence type="ECO:0008006" key="4">
    <source>
        <dbReference type="Google" id="ProtNLM"/>
    </source>
</evidence>
<evidence type="ECO:0000256" key="1">
    <source>
        <dbReference type="SAM" id="Phobius"/>
    </source>
</evidence>
<protein>
    <recommendedName>
        <fullName evidence="4">Transmembrane protein</fullName>
    </recommendedName>
</protein>
<feature type="transmembrane region" description="Helical" evidence="1">
    <location>
        <begin position="89"/>
        <end position="117"/>
    </location>
</feature>
<keyword evidence="1" id="KW-0812">Transmembrane</keyword>
<keyword evidence="1" id="KW-1133">Transmembrane helix</keyword>
<name>S8DQT4_FOMSC</name>
<dbReference type="Proteomes" id="UP000015241">
    <property type="component" value="Unassembled WGS sequence"/>
</dbReference>
<keyword evidence="3" id="KW-1185">Reference proteome</keyword>
<evidence type="ECO:0000313" key="2">
    <source>
        <dbReference type="EMBL" id="EPS93593.1"/>
    </source>
</evidence>
<dbReference type="InParanoid" id="S8DQT4"/>
<dbReference type="HOGENOM" id="CLU_1049864_0_0_1"/>
<dbReference type="OrthoDB" id="2813442at2759"/>
<proteinExistence type="predicted"/>
<accession>S8DQT4</accession>
<feature type="transmembrane region" description="Helical" evidence="1">
    <location>
        <begin position="129"/>
        <end position="150"/>
    </location>
</feature>
<dbReference type="EMBL" id="KE504266">
    <property type="protein sequence ID" value="EPS93593.1"/>
    <property type="molecule type" value="Genomic_DNA"/>
</dbReference>
<evidence type="ECO:0000313" key="3">
    <source>
        <dbReference type="Proteomes" id="UP000015241"/>
    </source>
</evidence>
<sequence>MTLPLFSTTRSGYARIPSSSSKTAGMVTTPLISSPASHSTDTLVVEDPPSPSLTKLSTWTRLSNPKWANIKARLPALESGTLTNVLFDYVAYCVTFAFISAVCSALLNLLGALVLALGGEPYTNHGVELVGAGAMGGAILSVGFVTIAWTHNRLETIYERTHKIYAQPSDLPLSRLRRNEDPTLAHRHRDAVTKWCFIVAAPVCGIVGPAVGVLILNRYSMAEGALTTAHGFACGGAGVAVIAGITILCRSVCYVADCSCDGDDD</sequence>
<gene>
    <name evidence="2" type="ORF">FOMPIDRAFT_1020489</name>
</gene>
<keyword evidence="1" id="KW-0472">Membrane</keyword>
<feature type="transmembrane region" description="Helical" evidence="1">
    <location>
        <begin position="195"/>
        <end position="216"/>
    </location>
</feature>
<dbReference type="AlphaFoldDB" id="S8DQT4"/>
<reference evidence="2 3" key="1">
    <citation type="journal article" date="2012" name="Science">
        <title>The Paleozoic origin of enzymatic lignin decomposition reconstructed from 31 fungal genomes.</title>
        <authorList>
            <person name="Floudas D."/>
            <person name="Binder M."/>
            <person name="Riley R."/>
            <person name="Barry K."/>
            <person name="Blanchette R.A."/>
            <person name="Henrissat B."/>
            <person name="Martinez A.T."/>
            <person name="Otillar R."/>
            <person name="Spatafora J.W."/>
            <person name="Yadav J.S."/>
            <person name="Aerts A."/>
            <person name="Benoit I."/>
            <person name="Boyd A."/>
            <person name="Carlson A."/>
            <person name="Copeland A."/>
            <person name="Coutinho P.M."/>
            <person name="de Vries R.P."/>
            <person name="Ferreira P."/>
            <person name="Findley K."/>
            <person name="Foster B."/>
            <person name="Gaskell J."/>
            <person name="Glotzer D."/>
            <person name="Gorecki P."/>
            <person name="Heitman J."/>
            <person name="Hesse C."/>
            <person name="Hori C."/>
            <person name="Igarashi K."/>
            <person name="Jurgens J.A."/>
            <person name="Kallen N."/>
            <person name="Kersten P."/>
            <person name="Kohler A."/>
            <person name="Kuees U."/>
            <person name="Kumar T.K.A."/>
            <person name="Kuo A."/>
            <person name="LaButti K."/>
            <person name="Larrondo L.F."/>
            <person name="Lindquist E."/>
            <person name="Ling A."/>
            <person name="Lombard V."/>
            <person name="Lucas S."/>
            <person name="Lundell T."/>
            <person name="Martin R."/>
            <person name="McLaughlin D.J."/>
            <person name="Morgenstern I."/>
            <person name="Morin E."/>
            <person name="Murat C."/>
            <person name="Nagy L.G."/>
            <person name="Nolan M."/>
            <person name="Ohm R.A."/>
            <person name="Patyshakuliyeva A."/>
            <person name="Rokas A."/>
            <person name="Ruiz-Duenas F.J."/>
            <person name="Sabat G."/>
            <person name="Salamov A."/>
            <person name="Samejima M."/>
            <person name="Schmutz J."/>
            <person name="Slot J.C."/>
            <person name="St John F."/>
            <person name="Stenlid J."/>
            <person name="Sun H."/>
            <person name="Sun S."/>
            <person name="Syed K."/>
            <person name="Tsang A."/>
            <person name="Wiebenga A."/>
            <person name="Young D."/>
            <person name="Pisabarro A."/>
            <person name="Eastwood D.C."/>
            <person name="Martin F."/>
            <person name="Cullen D."/>
            <person name="Grigoriev I.V."/>
            <person name="Hibbett D.S."/>
        </authorList>
    </citation>
    <scope>NUCLEOTIDE SEQUENCE</scope>
    <source>
        <strain evidence="3">FP-58527</strain>
    </source>
</reference>
<organism evidence="2 3">
    <name type="scientific">Fomitopsis schrenkii</name>
    <name type="common">Brown rot fungus</name>
    <dbReference type="NCBI Taxonomy" id="2126942"/>
    <lineage>
        <taxon>Eukaryota</taxon>
        <taxon>Fungi</taxon>
        <taxon>Dikarya</taxon>
        <taxon>Basidiomycota</taxon>
        <taxon>Agaricomycotina</taxon>
        <taxon>Agaricomycetes</taxon>
        <taxon>Polyporales</taxon>
        <taxon>Fomitopsis</taxon>
    </lineage>
</organism>